<dbReference type="InterPro" id="IPR002083">
    <property type="entry name" value="MATH/TRAF_dom"/>
</dbReference>
<evidence type="ECO:0000313" key="2">
    <source>
        <dbReference type="EMBL" id="KAF3339099.1"/>
    </source>
</evidence>
<comment type="caution">
    <text evidence="2">The sequence shown here is derived from an EMBL/GenBank/DDBJ whole genome shotgun (WGS) entry which is preliminary data.</text>
</comment>
<name>A0A833RD11_9POAL</name>
<dbReference type="SUPFAM" id="SSF49599">
    <property type="entry name" value="TRAF domain-like"/>
    <property type="match status" value="1"/>
</dbReference>
<organism evidence="2 3">
    <name type="scientific">Carex littledalei</name>
    <dbReference type="NCBI Taxonomy" id="544730"/>
    <lineage>
        <taxon>Eukaryota</taxon>
        <taxon>Viridiplantae</taxon>
        <taxon>Streptophyta</taxon>
        <taxon>Embryophyta</taxon>
        <taxon>Tracheophyta</taxon>
        <taxon>Spermatophyta</taxon>
        <taxon>Magnoliopsida</taxon>
        <taxon>Liliopsida</taxon>
        <taxon>Poales</taxon>
        <taxon>Cyperaceae</taxon>
        <taxon>Cyperoideae</taxon>
        <taxon>Cariceae</taxon>
        <taxon>Carex</taxon>
        <taxon>Carex subgen. Euthyceras</taxon>
    </lineage>
</organism>
<feature type="domain" description="MATH" evidence="1">
    <location>
        <begin position="19"/>
        <end position="156"/>
    </location>
</feature>
<dbReference type="GO" id="GO:0016567">
    <property type="term" value="P:protein ubiquitination"/>
    <property type="evidence" value="ECO:0007669"/>
    <property type="project" value="InterPro"/>
</dbReference>
<dbReference type="PROSITE" id="PS50144">
    <property type="entry name" value="MATH"/>
    <property type="match status" value="1"/>
</dbReference>
<dbReference type="PANTHER" id="PTHR26379">
    <property type="entry name" value="BTB/POZ AND MATH DOMAIN-CONTAINING PROTEIN 1"/>
    <property type="match status" value="1"/>
</dbReference>
<keyword evidence="3" id="KW-1185">Reference proteome</keyword>
<dbReference type="InterPro" id="IPR045005">
    <property type="entry name" value="BPM1-6"/>
</dbReference>
<evidence type="ECO:0000259" key="1">
    <source>
        <dbReference type="PROSITE" id="PS50144"/>
    </source>
</evidence>
<dbReference type="CDD" id="cd00121">
    <property type="entry name" value="MATH"/>
    <property type="match status" value="1"/>
</dbReference>
<evidence type="ECO:0000313" key="3">
    <source>
        <dbReference type="Proteomes" id="UP000623129"/>
    </source>
</evidence>
<dbReference type="Proteomes" id="UP000623129">
    <property type="component" value="Unassembled WGS sequence"/>
</dbReference>
<dbReference type="InterPro" id="IPR008974">
    <property type="entry name" value="TRAF-like"/>
</dbReference>
<reference evidence="2" key="1">
    <citation type="submission" date="2020-01" db="EMBL/GenBank/DDBJ databases">
        <title>Genome sequence of Kobresia littledalei, the first chromosome-level genome in the family Cyperaceae.</title>
        <authorList>
            <person name="Qu G."/>
        </authorList>
    </citation>
    <scope>NUCLEOTIDE SEQUENCE</scope>
    <source>
        <strain evidence="2">C.B.Clarke</strain>
        <tissue evidence="2">Leaf</tissue>
    </source>
</reference>
<dbReference type="AlphaFoldDB" id="A0A833RD11"/>
<sequence>MACDASSIEGAQDVVEWHCFDYNITFEDYSVLRALEPGHCVVSENFIAGKYHWELHYFPNGVDENNEGYSSVFVKLPDIVTGCNTLIKTRFDIVLHHKFYGYDHLENDIVSSLDPSVHTFCAQNPIWGFDRFISKSIVEEKCWDKNNDHIKLRCYIWVTREFSNGVTRRVRRREGSEDEY</sequence>
<dbReference type="Pfam" id="PF22486">
    <property type="entry name" value="MATH_2"/>
    <property type="match status" value="1"/>
</dbReference>
<protein>
    <submittedName>
        <fullName evidence="2">BTB/POZ and MATH domain-containing protein 5</fullName>
    </submittedName>
</protein>
<dbReference type="Gene3D" id="2.60.210.10">
    <property type="entry name" value="Apoptosis, Tumor Necrosis Factor Receptor Associated Protein 2, Chain A"/>
    <property type="match status" value="1"/>
</dbReference>
<dbReference type="EMBL" id="SWLB01000004">
    <property type="protein sequence ID" value="KAF3339099.1"/>
    <property type="molecule type" value="Genomic_DNA"/>
</dbReference>
<accession>A0A833RD11</accession>
<proteinExistence type="predicted"/>
<gene>
    <name evidence="2" type="ORF">FCM35_KLT16570</name>
</gene>